<protein>
    <submittedName>
        <fullName evidence="1">Uncharacterized protein</fullName>
    </submittedName>
</protein>
<reference evidence="1" key="1">
    <citation type="submission" date="2023-07" db="EMBL/GenBank/DDBJ databases">
        <authorList>
            <person name="Pelsma A.J. K."/>
        </authorList>
    </citation>
    <scope>NUCLEOTIDE SEQUENCE</scope>
</reference>
<name>A0AA48LZ69_9ZZZZ</name>
<dbReference type="EMBL" id="OY288114">
    <property type="protein sequence ID" value="CAJ0867634.1"/>
    <property type="molecule type" value="Genomic_DNA"/>
</dbReference>
<accession>A0AA48LZ69</accession>
<evidence type="ECO:0000313" key="1">
    <source>
        <dbReference type="EMBL" id="CAJ0867634.1"/>
    </source>
</evidence>
<gene>
    <name evidence="1" type="ORF">AMST5_01972</name>
</gene>
<dbReference type="AlphaFoldDB" id="A0AA48LZ69"/>
<proteinExistence type="predicted"/>
<sequence>MIPIPPLYGEVGGRRPPGGVRAATTVMGLGPRPTPLRGATLPVKGEGKLAGLVWE</sequence>
<organism evidence="1">
    <name type="scientific">freshwater sediment metagenome</name>
    <dbReference type="NCBI Taxonomy" id="556182"/>
    <lineage>
        <taxon>unclassified sequences</taxon>
        <taxon>metagenomes</taxon>
        <taxon>ecological metagenomes</taxon>
    </lineage>
</organism>